<keyword evidence="3" id="KW-1185">Reference proteome</keyword>
<reference evidence="2" key="1">
    <citation type="journal article" date="2020" name="Fungal Divers.">
        <title>Resolving the Mortierellaceae phylogeny through synthesis of multi-gene phylogenetics and phylogenomics.</title>
        <authorList>
            <person name="Vandepol N."/>
            <person name="Liber J."/>
            <person name="Desiro A."/>
            <person name="Na H."/>
            <person name="Kennedy M."/>
            <person name="Barry K."/>
            <person name="Grigoriev I.V."/>
            <person name="Miller A.N."/>
            <person name="O'Donnell K."/>
            <person name="Stajich J.E."/>
            <person name="Bonito G."/>
        </authorList>
    </citation>
    <scope>NUCLEOTIDE SEQUENCE</scope>
    <source>
        <strain evidence="2">NRRL 6426</strain>
    </source>
</reference>
<dbReference type="Proteomes" id="UP000748756">
    <property type="component" value="Unassembled WGS sequence"/>
</dbReference>
<dbReference type="AlphaFoldDB" id="A0A9P5RJA2"/>
<feature type="compositionally biased region" description="Polar residues" evidence="1">
    <location>
        <begin position="35"/>
        <end position="44"/>
    </location>
</feature>
<evidence type="ECO:0000313" key="3">
    <source>
        <dbReference type="Proteomes" id="UP000748756"/>
    </source>
</evidence>
<dbReference type="EMBL" id="JAAAUQ010001870">
    <property type="protein sequence ID" value="KAF9131844.1"/>
    <property type="molecule type" value="Genomic_DNA"/>
</dbReference>
<comment type="caution">
    <text evidence="2">The sequence shown here is derived from an EMBL/GenBank/DDBJ whole genome shotgun (WGS) entry which is preliminary data.</text>
</comment>
<evidence type="ECO:0000256" key="1">
    <source>
        <dbReference type="SAM" id="MobiDB-lite"/>
    </source>
</evidence>
<protein>
    <submittedName>
        <fullName evidence="2">Uncharacterized protein</fullName>
    </submittedName>
</protein>
<accession>A0A9P5RJA2</accession>
<evidence type="ECO:0000313" key="2">
    <source>
        <dbReference type="EMBL" id="KAF9131844.1"/>
    </source>
</evidence>
<sequence length="157" mass="17956">MANRTYFQRISIVNRPTISNTNDNIIRQPRAHIANNRSGSYQNYTTSNTSTSNSSSAPRNNLPRCSGMTVKSTPCQRDGINPVMESSTVNKDSDAVVRYYCYQHDPRMVVSRRCLGYVKSERRQCRITCSESEIRSEGRPICNTHYRLGARLITRRN</sequence>
<feature type="compositionally biased region" description="Low complexity" evidence="1">
    <location>
        <begin position="45"/>
        <end position="56"/>
    </location>
</feature>
<gene>
    <name evidence="2" type="ORF">BG015_003806</name>
</gene>
<name>A0A9P5RJA2_9FUNG</name>
<feature type="region of interest" description="Disordered" evidence="1">
    <location>
        <begin position="32"/>
        <end position="67"/>
    </location>
</feature>
<dbReference type="OrthoDB" id="2384579at2759"/>
<proteinExistence type="predicted"/>
<organism evidence="2 3">
    <name type="scientific">Linnemannia schmuckeri</name>
    <dbReference type="NCBI Taxonomy" id="64567"/>
    <lineage>
        <taxon>Eukaryota</taxon>
        <taxon>Fungi</taxon>
        <taxon>Fungi incertae sedis</taxon>
        <taxon>Mucoromycota</taxon>
        <taxon>Mortierellomycotina</taxon>
        <taxon>Mortierellomycetes</taxon>
        <taxon>Mortierellales</taxon>
        <taxon>Mortierellaceae</taxon>
        <taxon>Linnemannia</taxon>
    </lineage>
</organism>